<evidence type="ECO:0000256" key="5">
    <source>
        <dbReference type="ARBA" id="ARBA00023203"/>
    </source>
</evidence>
<dbReference type="PANTHER" id="PTHR13140">
    <property type="entry name" value="MYOSIN"/>
    <property type="match status" value="1"/>
</dbReference>
<dbReference type="Pfam" id="PF16521">
    <property type="entry name" value="Myosin-VI_CBD"/>
    <property type="match status" value="1"/>
</dbReference>
<accession>A0A8S1FA32</accession>
<dbReference type="Gene3D" id="1.20.120.720">
    <property type="entry name" value="Myosin VI head, motor domain, U50 subdomain"/>
    <property type="match status" value="1"/>
</dbReference>
<sequence length="1165" mass="133572">MLTENSAVTHANKPPANAKIMEKDFGRVVWIADADEGFRLATINDIAHDGFTVVVDDTKQTVTRRYDETFACEEDRTKMVDDNCALMHLNEATLLNNCRLRYANRKIYSYVANILISINPYEQIEGFYSPEMAKAYRGKSIGAPLMLLITNSRNLGSVALDRRLEQTVSGHICARIGAPMRDQFNSVYSRDLYNHLALAPPSHFNYLKHGCTDFFAHPNASTSRIDDSRVDSKKFSRDSMVDDFADFERLCNALKLSGLDENQQTFIWSTIGALLHLGNVEFEENANDSRGGCKVKGEAEPSLMNAARLLGLEPDEMRMGLCARIMQATKGGVKGTLIRVPLKPHEAAAGRDALAKAIYAKMFDWLVANVNRSIPFEKSAGYIGVLDVAGFGNLANVDDFKKQRKRFSEFFAVNSFEQFCINYCNEKLQQFFNERILRQEQELYAAEGLNVTRIEYSDNQDCIDLFERKATGLFDLLDEEAKLPRATFQHFTQRAHESNPKHFRLDTPRKSKVKSHREMRDDEGLLIRHYAGTVCYETRQFVDKNNDQLHNSLEMLVEQSTSPILVSLFTNEPTGQVKTGGRLKAASVGSKFKSQLAALLEKLAQTGTHFVRCVKPNNEMRPWKFDGASILAQLQCAGMASVLRLMQQGFPSRTSFNDLYMVYQKNLPPHLARLDARLFVKCLFHALGLDHNDFQFGLTKVFFRAGKFAEFDQMMRQDPETMKELIERVDAWLIKARWRKVQYGVWSVLKLRNKIRYRRDKIVMIQKMMRGFLTRKRFQKRLGIYRKACALLDNSREMTDILARMNEASQEKWRATADGTTRDLENLIASIRQTDMQSEIDKAVEAYEECVKRVDMIIADLKQQLQSDELKEMERKRAEQEERERRELEEKEALEREKAVKRKMEEDREKAQKEYEAQLAASQKKAEEELAKKRDKEERERLDSAVSTRLATCDGIALVTNEASVTILDFREIAQKPKSKYDLTNWKYADLRDAINSTGDMELLMACKDEFHRRLRIYNEWKERNSTKHDLPPTRAPLSVFGQQGASTSSLSMAVSRATMAPHLNPALTQQRYFKVTFPNRSKNGATQYGMWYAHYNGQYIQRQITAHPGQRVQLLVAGKDDMYMCELPLEQTGLTVKKGAEITANDFETMWQHYGGAPIAKWTP</sequence>
<dbReference type="GO" id="GO:0030139">
    <property type="term" value="C:endocytic vesicle"/>
    <property type="evidence" value="ECO:0007669"/>
    <property type="project" value="TreeGrafter"/>
</dbReference>
<dbReference type="PANTHER" id="PTHR13140:SF745">
    <property type="entry name" value="UNCONVENTIONAL MYOSIN-VI"/>
    <property type="match status" value="1"/>
</dbReference>
<dbReference type="InterPro" id="IPR027417">
    <property type="entry name" value="P-loop_NTPase"/>
</dbReference>
<dbReference type="InterPro" id="IPR008989">
    <property type="entry name" value="Myosin_S1_N"/>
</dbReference>
<comment type="caution">
    <text evidence="9">The sequence shown here is derived from an EMBL/GenBank/DDBJ whole genome shotgun (WGS) entry which is preliminary data.</text>
</comment>
<dbReference type="InterPro" id="IPR036961">
    <property type="entry name" value="Kinesin_motor_dom_sf"/>
</dbReference>
<dbReference type="Gene3D" id="3.30.70.1590">
    <property type="match status" value="1"/>
</dbReference>
<dbReference type="Gene3D" id="1.20.58.530">
    <property type="match status" value="1"/>
</dbReference>
<dbReference type="Gene3D" id="2.30.30.360">
    <property type="entry name" value="Myosin S1 fragment, N-terminal"/>
    <property type="match status" value="1"/>
</dbReference>
<feature type="region of interest" description="Disordered" evidence="7">
    <location>
        <begin position="870"/>
        <end position="941"/>
    </location>
</feature>
<dbReference type="CDD" id="cd21759">
    <property type="entry name" value="CBD_MYO6-like"/>
    <property type="match status" value="1"/>
</dbReference>
<feature type="compositionally biased region" description="Basic and acidic residues" evidence="7">
    <location>
        <begin position="924"/>
        <end position="941"/>
    </location>
</feature>
<dbReference type="CDD" id="cd21958">
    <property type="entry name" value="MyUb_Myo6"/>
    <property type="match status" value="1"/>
</dbReference>
<keyword evidence="5 6" id="KW-0009">Actin-binding</keyword>
<feature type="domain" description="Myosin motor" evidence="8">
    <location>
        <begin position="78"/>
        <end position="716"/>
    </location>
</feature>
<dbReference type="GO" id="GO:0007015">
    <property type="term" value="P:actin filament organization"/>
    <property type="evidence" value="ECO:0007669"/>
    <property type="project" value="TreeGrafter"/>
</dbReference>
<dbReference type="GO" id="GO:0051015">
    <property type="term" value="F:actin filament binding"/>
    <property type="evidence" value="ECO:0007669"/>
    <property type="project" value="InterPro"/>
</dbReference>
<feature type="region of interest" description="Disordered" evidence="7">
    <location>
        <begin position="495"/>
        <end position="518"/>
    </location>
</feature>
<dbReference type="GO" id="GO:0016459">
    <property type="term" value="C:myosin complex"/>
    <property type="evidence" value="ECO:0007669"/>
    <property type="project" value="UniProtKB-KW"/>
</dbReference>
<keyword evidence="10" id="KW-1185">Reference proteome</keyword>
<protein>
    <recommendedName>
        <fullName evidence="8">Myosin motor domain-containing protein</fullName>
    </recommendedName>
</protein>
<gene>
    <name evidence="9" type="ORF">CBOVIS_LOCUS12144</name>
</gene>
<dbReference type="SUPFAM" id="SSF52540">
    <property type="entry name" value="P-loop containing nucleoside triphosphate hydrolases"/>
    <property type="match status" value="1"/>
</dbReference>
<dbReference type="Proteomes" id="UP000494206">
    <property type="component" value="Unassembled WGS sequence"/>
</dbReference>
<dbReference type="PRINTS" id="PR00193">
    <property type="entry name" value="MYOSINHEAVY"/>
</dbReference>
<dbReference type="GO" id="GO:0005886">
    <property type="term" value="C:plasma membrane"/>
    <property type="evidence" value="ECO:0007669"/>
    <property type="project" value="TreeGrafter"/>
</dbReference>
<keyword evidence="2" id="KW-0067">ATP-binding</keyword>
<dbReference type="GO" id="GO:0005524">
    <property type="term" value="F:ATP binding"/>
    <property type="evidence" value="ECO:0007669"/>
    <property type="project" value="UniProtKB-KW"/>
</dbReference>
<dbReference type="Pfam" id="PF00063">
    <property type="entry name" value="Myosin_head"/>
    <property type="match status" value="2"/>
</dbReference>
<dbReference type="SMART" id="SM00242">
    <property type="entry name" value="MYSc"/>
    <property type="match status" value="1"/>
</dbReference>
<dbReference type="PROSITE" id="PS50096">
    <property type="entry name" value="IQ"/>
    <property type="match status" value="1"/>
</dbReference>
<keyword evidence="3 6" id="KW-0518">Myosin</keyword>
<proteinExistence type="inferred from homology"/>
<comment type="similarity">
    <text evidence="6">Belongs to the TRAFAC class myosin-kinesin ATPase superfamily. Myosin family.</text>
</comment>
<comment type="caution">
    <text evidence="6">Lacks conserved residue(s) required for the propagation of feature annotation.</text>
</comment>
<evidence type="ECO:0000313" key="10">
    <source>
        <dbReference type="Proteomes" id="UP000494206"/>
    </source>
</evidence>
<dbReference type="Gene3D" id="3.40.850.10">
    <property type="entry name" value="Kinesin motor domain"/>
    <property type="match status" value="2"/>
</dbReference>
<feature type="region of interest" description="Actin-binding" evidence="6">
    <location>
        <begin position="596"/>
        <end position="618"/>
    </location>
</feature>
<feature type="compositionally biased region" description="Basic and acidic residues" evidence="7">
    <location>
        <begin position="495"/>
        <end position="509"/>
    </location>
</feature>
<evidence type="ECO:0000256" key="4">
    <source>
        <dbReference type="ARBA" id="ARBA00023175"/>
    </source>
</evidence>
<dbReference type="GO" id="GO:0030048">
    <property type="term" value="P:actin filament-based movement"/>
    <property type="evidence" value="ECO:0007669"/>
    <property type="project" value="TreeGrafter"/>
</dbReference>
<dbReference type="InterPro" id="IPR032412">
    <property type="entry name" value="Myosin-VI_CBD"/>
</dbReference>
<dbReference type="Gene3D" id="6.10.220.10">
    <property type="match status" value="1"/>
</dbReference>
<dbReference type="Gene3D" id="1.10.10.820">
    <property type="match status" value="1"/>
</dbReference>
<dbReference type="EMBL" id="CADEPM010000011">
    <property type="protein sequence ID" value="CAB3410650.1"/>
    <property type="molecule type" value="Genomic_DNA"/>
</dbReference>
<evidence type="ECO:0000256" key="3">
    <source>
        <dbReference type="ARBA" id="ARBA00023123"/>
    </source>
</evidence>
<dbReference type="PROSITE" id="PS51456">
    <property type="entry name" value="MYOSIN_MOTOR"/>
    <property type="match status" value="1"/>
</dbReference>
<evidence type="ECO:0000256" key="2">
    <source>
        <dbReference type="ARBA" id="ARBA00022840"/>
    </source>
</evidence>
<dbReference type="OrthoDB" id="6108017at2759"/>
<name>A0A8S1FA32_9PELO</name>
<keyword evidence="1" id="KW-0547">Nucleotide-binding</keyword>
<dbReference type="Pfam" id="PF21521">
    <property type="entry name" value="MYO6_lever"/>
    <property type="match status" value="1"/>
</dbReference>
<dbReference type="InterPro" id="IPR000048">
    <property type="entry name" value="IQ_motif_EF-hand-BS"/>
</dbReference>
<evidence type="ECO:0000259" key="8">
    <source>
        <dbReference type="PROSITE" id="PS51456"/>
    </source>
</evidence>
<organism evidence="9 10">
    <name type="scientific">Caenorhabditis bovis</name>
    <dbReference type="NCBI Taxonomy" id="2654633"/>
    <lineage>
        <taxon>Eukaryota</taxon>
        <taxon>Metazoa</taxon>
        <taxon>Ecdysozoa</taxon>
        <taxon>Nematoda</taxon>
        <taxon>Chromadorea</taxon>
        <taxon>Rhabditida</taxon>
        <taxon>Rhabditina</taxon>
        <taxon>Rhabditomorpha</taxon>
        <taxon>Rhabditoidea</taxon>
        <taxon>Rhabditidae</taxon>
        <taxon>Peloderinae</taxon>
        <taxon>Caenorhabditis</taxon>
    </lineage>
</organism>
<keyword evidence="4" id="KW-0505">Motor protein</keyword>
<dbReference type="InterPro" id="IPR001609">
    <property type="entry name" value="Myosin_head_motor_dom-like"/>
</dbReference>
<dbReference type="GO" id="GO:0000146">
    <property type="term" value="F:microfilament motor activity"/>
    <property type="evidence" value="ECO:0007669"/>
    <property type="project" value="TreeGrafter"/>
</dbReference>
<feature type="compositionally biased region" description="Basic and acidic residues" evidence="7">
    <location>
        <begin position="870"/>
        <end position="916"/>
    </location>
</feature>
<dbReference type="AlphaFoldDB" id="A0A8S1FA32"/>
<evidence type="ECO:0000256" key="6">
    <source>
        <dbReference type="PROSITE-ProRule" id="PRU00782"/>
    </source>
</evidence>
<reference evidence="9 10" key="1">
    <citation type="submission" date="2020-04" db="EMBL/GenBank/DDBJ databases">
        <authorList>
            <person name="Laetsch R D."/>
            <person name="Stevens L."/>
            <person name="Kumar S."/>
            <person name="Blaxter L. M."/>
        </authorList>
    </citation>
    <scope>NUCLEOTIDE SEQUENCE [LARGE SCALE GENOMIC DNA]</scope>
</reference>
<evidence type="ECO:0000256" key="7">
    <source>
        <dbReference type="SAM" id="MobiDB-lite"/>
    </source>
</evidence>
<evidence type="ECO:0000256" key="1">
    <source>
        <dbReference type="ARBA" id="ARBA00022741"/>
    </source>
</evidence>
<evidence type="ECO:0000313" key="9">
    <source>
        <dbReference type="EMBL" id="CAB3410650.1"/>
    </source>
</evidence>
<dbReference type="SMART" id="SM00015">
    <property type="entry name" value="IQ"/>
    <property type="match status" value="1"/>
</dbReference>
<dbReference type="InterPro" id="IPR049016">
    <property type="entry name" value="MYO6_lever"/>
</dbReference>